<dbReference type="InterPro" id="IPR000793">
    <property type="entry name" value="ATP_synth_asu_C"/>
</dbReference>
<evidence type="ECO:0000256" key="12">
    <source>
        <dbReference type="HAMAP-Rule" id="MF_01346"/>
    </source>
</evidence>
<dbReference type="PROSITE" id="PS00152">
    <property type="entry name" value="ATPASE_ALPHA_BETA"/>
    <property type="match status" value="1"/>
</dbReference>
<comment type="subcellular location">
    <subcellularLocation>
        <location evidence="12">Cell membrane</location>
        <topology evidence="12">Peripheral membrane protein</topology>
    </subcellularLocation>
    <subcellularLocation>
        <location evidence="1">Membrane</location>
    </subcellularLocation>
</comment>
<keyword evidence="9 12" id="KW-0472">Membrane</keyword>
<dbReference type="SUPFAM" id="SSF52540">
    <property type="entry name" value="P-loop containing nucleoside triphosphate hydrolases"/>
    <property type="match status" value="1"/>
</dbReference>
<dbReference type="InterPro" id="IPR000194">
    <property type="entry name" value="ATPase_F1/V1/A1_a/bsu_nucl-bd"/>
</dbReference>
<protein>
    <recommendedName>
        <fullName evidence="12">ATP synthase subunit alpha</fullName>
        <ecNumber evidence="12">7.1.2.2</ecNumber>
    </recommendedName>
    <alternativeName>
        <fullName evidence="12">ATP synthase F1 sector subunit alpha</fullName>
    </alternativeName>
    <alternativeName>
        <fullName evidence="12">F-ATPase subunit alpha</fullName>
    </alternativeName>
</protein>
<dbReference type="InterPro" id="IPR033732">
    <property type="entry name" value="ATP_synth_F1_a_nt-bd_dom"/>
</dbReference>
<evidence type="ECO:0000256" key="2">
    <source>
        <dbReference type="ARBA" id="ARBA00008936"/>
    </source>
</evidence>
<dbReference type="Gene3D" id="2.40.30.20">
    <property type="match status" value="1"/>
</dbReference>
<evidence type="ECO:0000256" key="5">
    <source>
        <dbReference type="ARBA" id="ARBA00022741"/>
    </source>
</evidence>
<dbReference type="HAMAP" id="MF_01346">
    <property type="entry name" value="ATP_synth_alpha_bact"/>
    <property type="match status" value="1"/>
</dbReference>
<dbReference type="EMBL" id="JBHUEA010000012">
    <property type="protein sequence ID" value="MFD1721675.1"/>
    <property type="molecule type" value="Genomic_DNA"/>
</dbReference>
<dbReference type="InterPro" id="IPR036121">
    <property type="entry name" value="ATPase_F1/V1/A1_a/bsu_N_sf"/>
</dbReference>
<dbReference type="Pfam" id="PF02874">
    <property type="entry name" value="ATP-synt_ab_N"/>
    <property type="match status" value="1"/>
</dbReference>
<feature type="binding site" evidence="12">
    <location>
        <begin position="173"/>
        <end position="180"/>
    </location>
    <ligand>
        <name>ATP</name>
        <dbReference type="ChEBI" id="CHEBI:30616"/>
    </ligand>
</feature>
<feature type="domain" description="ATP synthase alpha subunit C-terminal" evidence="15">
    <location>
        <begin position="383"/>
        <end position="507"/>
    </location>
</feature>
<evidence type="ECO:0000256" key="10">
    <source>
        <dbReference type="ARBA" id="ARBA00023196"/>
    </source>
</evidence>
<dbReference type="CDD" id="cd18113">
    <property type="entry name" value="ATP-synt_F1_alpha_C"/>
    <property type="match status" value="1"/>
</dbReference>
<proteinExistence type="inferred from homology"/>
<evidence type="ECO:0000256" key="13">
    <source>
        <dbReference type="SAM" id="MobiDB-lite"/>
    </source>
</evidence>
<dbReference type="SUPFAM" id="SSF47917">
    <property type="entry name" value="C-terminal domain of alpha and beta subunits of F1 ATP synthase"/>
    <property type="match status" value="1"/>
</dbReference>
<dbReference type="Pfam" id="PF00006">
    <property type="entry name" value="ATP-synt_ab"/>
    <property type="match status" value="1"/>
</dbReference>
<keyword evidence="3 12" id="KW-0813">Transport</keyword>
<dbReference type="InterPro" id="IPR020003">
    <property type="entry name" value="ATPase_a/bsu_AS"/>
</dbReference>
<comment type="function">
    <text evidence="12">Produces ATP from ADP in the presence of a proton gradient across the membrane. The alpha chain is a regulatory subunit.</text>
</comment>
<evidence type="ECO:0000256" key="1">
    <source>
        <dbReference type="ARBA" id="ARBA00004370"/>
    </source>
</evidence>
<feature type="domain" description="ATPase F1/V1/A1 complex alpha/beta subunit nucleotide-binding" evidence="14">
    <location>
        <begin position="153"/>
        <end position="376"/>
    </location>
</feature>
<dbReference type="Pfam" id="PF00306">
    <property type="entry name" value="ATP-synt_ab_C"/>
    <property type="match status" value="1"/>
</dbReference>
<feature type="site" description="Required for activity" evidence="12">
    <location>
        <position position="374"/>
    </location>
</feature>
<gene>
    <name evidence="12 17" type="primary">atpA</name>
    <name evidence="17" type="ORF">ACFSBI_08940</name>
</gene>
<evidence type="ECO:0000313" key="17">
    <source>
        <dbReference type="EMBL" id="MFD1721675.1"/>
    </source>
</evidence>
<comment type="similarity">
    <text evidence="2 12">Belongs to the ATPase alpha/beta chains family.</text>
</comment>
<dbReference type="EC" id="7.1.2.2" evidence="12"/>
<evidence type="ECO:0000256" key="6">
    <source>
        <dbReference type="ARBA" id="ARBA00022840"/>
    </source>
</evidence>
<dbReference type="CDD" id="cd18116">
    <property type="entry name" value="ATP-synt_F1_alpha_N"/>
    <property type="match status" value="1"/>
</dbReference>
<dbReference type="InterPro" id="IPR005294">
    <property type="entry name" value="ATP_synth_F1_asu"/>
</dbReference>
<comment type="caution">
    <text evidence="17">The sequence shown here is derived from an EMBL/GenBank/DDBJ whole genome shotgun (WGS) entry which is preliminary data.</text>
</comment>
<evidence type="ECO:0000259" key="15">
    <source>
        <dbReference type="Pfam" id="PF00306"/>
    </source>
</evidence>
<dbReference type="InterPro" id="IPR004100">
    <property type="entry name" value="ATPase_F1/V1/A1_a/bsu_N"/>
</dbReference>
<dbReference type="CDD" id="cd01132">
    <property type="entry name" value="F1-ATPase_alpha_CD"/>
    <property type="match status" value="1"/>
</dbReference>
<accession>A0ABW4LFY1</accession>
<dbReference type="NCBIfam" id="TIGR00962">
    <property type="entry name" value="atpA"/>
    <property type="match status" value="1"/>
</dbReference>
<sequence>MTDLSISPDAIRSALADFAAAYDPGRASATEVGVVVDAADGIAHVEGLPNVMANELVVFEDGTRGLALNLDEDEIGVIVLGEFTGIEEGQEVRRTGEVLSVPVGDAYLGRVVDPLGAPIDGLGAVETTERRALELQAPGVMQRQSVKEPMQTGIKAIDAMIPIGRGQRQLIIGDRQTGKTAIAIDTIINQKANWDSGDPTKQVRCIYVAIGQKGSTIASVRGALEEAGALEYTTIVAAPASDPAGFKYLAPYTGSAIGQHWMYDGKHVLIVFDDLSKQAAAYRAVSLLLRRPPGREAYPGDVFYLHSRLLERCAKLSDELGAGSMTGLPIIETQANDVSAYIPTNVISITDGQIFLQSDLFNANQRPAVDVGISVSRVGGDAQVKSIKKVSGTLKLELAQYRSLEAFAMFASDLDAASRRQLARGARLTELLRQPQYSPYPVEEQVVSIWSGTNGKFDEVAVEDVLRFESELIEYLKNNTKVLDTLRETNVLDDDTAKALDESVDEFKRQFTTGEGKPLASAGKESFEAADREDVEQAQITRGRR</sequence>
<keyword evidence="10 12" id="KW-0139">CF(1)</keyword>
<dbReference type="InterPro" id="IPR038376">
    <property type="entry name" value="ATP_synth_asu_C_sf"/>
</dbReference>
<feature type="domain" description="ATPase F1/V1/A1 complex alpha/beta subunit N-terminal" evidence="16">
    <location>
        <begin position="31"/>
        <end position="96"/>
    </location>
</feature>
<keyword evidence="11 12" id="KW-0066">ATP synthesis</keyword>
<dbReference type="PANTHER" id="PTHR48082">
    <property type="entry name" value="ATP SYNTHASE SUBUNIT ALPHA, MITOCHONDRIAL"/>
    <property type="match status" value="1"/>
</dbReference>
<comment type="catalytic activity">
    <reaction evidence="12">
        <text>ATP + H2O + 4 H(+)(in) = ADP + phosphate + 5 H(+)(out)</text>
        <dbReference type="Rhea" id="RHEA:57720"/>
        <dbReference type="ChEBI" id="CHEBI:15377"/>
        <dbReference type="ChEBI" id="CHEBI:15378"/>
        <dbReference type="ChEBI" id="CHEBI:30616"/>
        <dbReference type="ChEBI" id="CHEBI:43474"/>
        <dbReference type="ChEBI" id="CHEBI:456216"/>
        <dbReference type="EC" id="7.1.2.2"/>
    </reaction>
</comment>
<evidence type="ECO:0000259" key="16">
    <source>
        <dbReference type="Pfam" id="PF02874"/>
    </source>
</evidence>
<keyword evidence="12" id="KW-0375">Hydrogen ion transport</keyword>
<dbReference type="InterPro" id="IPR023366">
    <property type="entry name" value="ATP_synth_asu-like_sf"/>
</dbReference>
<dbReference type="InterPro" id="IPR027417">
    <property type="entry name" value="P-loop_NTPase"/>
</dbReference>
<dbReference type="Gene3D" id="1.20.150.20">
    <property type="entry name" value="ATP synthase alpha/beta chain, C-terminal domain"/>
    <property type="match status" value="1"/>
</dbReference>
<keyword evidence="18" id="KW-1185">Reference proteome</keyword>
<feature type="region of interest" description="Disordered" evidence="13">
    <location>
        <begin position="511"/>
        <end position="545"/>
    </location>
</feature>
<dbReference type="RefSeq" id="WP_377934131.1">
    <property type="nucleotide sequence ID" value="NZ_JBHUEA010000012.1"/>
</dbReference>
<evidence type="ECO:0000256" key="7">
    <source>
        <dbReference type="ARBA" id="ARBA00022967"/>
    </source>
</evidence>
<dbReference type="Proteomes" id="UP001597347">
    <property type="component" value="Unassembled WGS sequence"/>
</dbReference>
<dbReference type="Gene3D" id="3.40.50.300">
    <property type="entry name" value="P-loop containing nucleotide triphosphate hydrolases"/>
    <property type="match status" value="1"/>
</dbReference>
<reference evidence="18" key="1">
    <citation type="journal article" date="2019" name="Int. J. Syst. Evol. Microbiol.">
        <title>The Global Catalogue of Microorganisms (GCM) 10K type strain sequencing project: providing services to taxonomists for standard genome sequencing and annotation.</title>
        <authorList>
            <consortium name="The Broad Institute Genomics Platform"/>
            <consortium name="The Broad Institute Genome Sequencing Center for Infectious Disease"/>
            <person name="Wu L."/>
            <person name="Ma J."/>
        </authorList>
    </citation>
    <scope>NUCLEOTIDE SEQUENCE [LARGE SCALE GENOMIC DNA]</scope>
    <source>
        <strain evidence="18">CGMCC 1.12471</strain>
    </source>
</reference>
<evidence type="ECO:0000256" key="9">
    <source>
        <dbReference type="ARBA" id="ARBA00023136"/>
    </source>
</evidence>
<evidence type="ECO:0000256" key="11">
    <source>
        <dbReference type="ARBA" id="ARBA00023310"/>
    </source>
</evidence>
<evidence type="ECO:0000256" key="3">
    <source>
        <dbReference type="ARBA" id="ARBA00022448"/>
    </source>
</evidence>
<keyword evidence="8 12" id="KW-0406">Ion transport</keyword>
<evidence type="ECO:0000313" key="18">
    <source>
        <dbReference type="Proteomes" id="UP001597347"/>
    </source>
</evidence>
<keyword evidence="4 12" id="KW-1003">Cell membrane</keyword>
<name>A0ABW4LFY1_9MICO</name>
<keyword evidence="5 12" id="KW-0547">Nucleotide-binding</keyword>
<organism evidence="17 18">
    <name type="scientific">Amnibacterium endophyticum</name>
    <dbReference type="NCBI Taxonomy" id="2109337"/>
    <lineage>
        <taxon>Bacteria</taxon>
        <taxon>Bacillati</taxon>
        <taxon>Actinomycetota</taxon>
        <taxon>Actinomycetes</taxon>
        <taxon>Micrococcales</taxon>
        <taxon>Microbacteriaceae</taxon>
        <taxon>Amnibacterium</taxon>
    </lineage>
</organism>
<dbReference type="PANTHER" id="PTHR48082:SF2">
    <property type="entry name" value="ATP SYNTHASE SUBUNIT ALPHA, MITOCHONDRIAL"/>
    <property type="match status" value="1"/>
</dbReference>
<evidence type="ECO:0000256" key="8">
    <source>
        <dbReference type="ARBA" id="ARBA00023065"/>
    </source>
</evidence>
<dbReference type="SUPFAM" id="SSF50615">
    <property type="entry name" value="N-terminal domain of alpha and beta subunits of F1 ATP synthase"/>
    <property type="match status" value="1"/>
</dbReference>
<evidence type="ECO:0000259" key="14">
    <source>
        <dbReference type="Pfam" id="PF00006"/>
    </source>
</evidence>
<dbReference type="NCBIfam" id="NF009884">
    <property type="entry name" value="PRK13343.1"/>
    <property type="match status" value="1"/>
</dbReference>
<keyword evidence="6 12" id="KW-0067">ATP-binding</keyword>
<keyword evidence="7 12" id="KW-1278">Translocase</keyword>
<evidence type="ECO:0000256" key="4">
    <source>
        <dbReference type="ARBA" id="ARBA00022475"/>
    </source>
</evidence>